<keyword evidence="3" id="KW-1185">Reference proteome</keyword>
<reference evidence="2" key="2">
    <citation type="submission" date="2021-04" db="EMBL/GenBank/DDBJ databases">
        <authorList>
            <person name="Liu J."/>
        </authorList>
    </citation>
    <scope>NUCLEOTIDE SEQUENCE</scope>
    <source>
        <strain evidence="2">BAD-6</strain>
    </source>
</reference>
<organism evidence="2 3">
    <name type="scientific">Sinanaerobacter chloroacetimidivorans</name>
    <dbReference type="NCBI Taxonomy" id="2818044"/>
    <lineage>
        <taxon>Bacteria</taxon>
        <taxon>Bacillati</taxon>
        <taxon>Bacillota</taxon>
        <taxon>Clostridia</taxon>
        <taxon>Peptostreptococcales</taxon>
        <taxon>Anaerovoracaceae</taxon>
        <taxon>Sinanaerobacter</taxon>
    </lineage>
</organism>
<dbReference type="RefSeq" id="WP_227019681.1">
    <property type="nucleotide sequence ID" value="NZ_JAGSND010000014.1"/>
</dbReference>
<reference evidence="2" key="1">
    <citation type="submission" date="2021-04" db="EMBL/GenBank/DDBJ databases">
        <title>Sinoanaerobacter chloroacetimidivorans sp. nov., an obligate anaerobic bacterium isolated from anaerobic sludge.</title>
        <authorList>
            <person name="Bao Y."/>
        </authorList>
    </citation>
    <scope>NUCLEOTIDE SEQUENCE</scope>
    <source>
        <strain evidence="2">BAD-6</strain>
    </source>
</reference>
<evidence type="ECO:0000313" key="3">
    <source>
        <dbReference type="Proteomes" id="UP000675664"/>
    </source>
</evidence>
<evidence type="ECO:0000313" key="2">
    <source>
        <dbReference type="EMBL" id="MBR0599547.1"/>
    </source>
</evidence>
<gene>
    <name evidence="2" type="ORF">KCX82_16805</name>
</gene>
<dbReference type="Proteomes" id="UP000675664">
    <property type="component" value="Unassembled WGS sequence"/>
</dbReference>
<dbReference type="InterPro" id="IPR001932">
    <property type="entry name" value="PPM-type_phosphatase-like_dom"/>
</dbReference>
<feature type="domain" description="PPM-type phosphatase" evidence="1">
    <location>
        <begin position="25"/>
        <end position="257"/>
    </location>
</feature>
<dbReference type="Gene3D" id="3.60.40.10">
    <property type="entry name" value="PPM-type phosphatase domain"/>
    <property type="match status" value="1"/>
</dbReference>
<dbReference type="InterPro" id="IPR036457">
    <property type="entry name" value="PPM-type-like_dom_sf"/>
</dbReference>
<protein>
    <submittedName>
        <fullName evidence="2">Protein phosphatase 2C domain-containing protein</fullName>
    </submittedName>
</protein>
<dbReference type="Pfam" id="PF13672">
    <property type="entry name" value="PP2C_2"/>
    <property type="match status" value="1"/>
</dbReference>
<evidence type="ECO:0000259" key="1">
    <source>
        <dbReference type="Pfam" id="PF13672"/>
    </source>
</evidence>
<sequence length="293" mass="33179">MFQSIKYISKPGNIINEDYVGYSDSFLFVLDGATGLGNRKPNEKGTEASRFVSLVGERLQSCLEDLSKNTKEILQKAVRISENYTIDKTFSDSEHAELIEHSRGQAYLSPSASISIFRINGTLLEYYGLGDCTATIQFQDGSIRTIHEDTITLMDQKVIATMAELARKKAVTVREAKNEIIPFLIENRNKKNTQEGYWTLDATGIGIAHGIHLTFPLQEVQSVSLMSDGFAQICDTFYLVRNFDELHEKMAKEDLSDMVKELFDIQDTDPDYNQYPRFKHRDDTTVIFSILNG</sequence>
<comment type="caution">
    <text evidence="2">The sequence shown here is derived from an EMBL/GenBank/DDBJ whole genome shotgun (WGS) entry which is preliminary data.</text>
</comment>
<dbReference type="AlphaFoldDB" id="A0A8J7W279"/>
<name>A0A8J7W279_9FIRM</name>
<proteinExistence type="predicted"/>
<dbReference type="EMBL" id="JAGSND010000014">
    <property type="protein sequence ID" value="MBR0599547.1"/>
    <property type="molecule type" value="Genomic_DNA"/>
</dbReference>
<accession>A0A8J7W279</accession>